<evidence type="ECO:0000313" key="8">
    <source>
        <dbReference type="Proteomes" id="UP000675781"/>
    </source>
</evidence>
<dbReference type="SUPFAM" id="SSF48498">
    <property type="entry name" value="Tetracyclin repressor-like, C-terminal domain"/>
    <property type="match status" value="1"/>
</dbReference>
<dbReference type="InterPro" id="IPR003012">
    <property type="entry name" value="Tet_transcr_reg_TetR"/>
</dbReference>
<organism evidence="7 8">
    <name type="scientific">Actinospica durhamensis</name>
    <dbReference type="NCBI Taxonomy" id="1508375"/>
    <lineage>
        <taxon>Bacteria</taxon>
        <taxon>Bacillati</taxon>
        <taxon>Actinomycetota</taxon>
        <taxon>Actinomycetes</taxon>
        <taxon>Catenulisporales</taxon>
        <taxon>Actinospicaceae</taxon>
        <taxon>Actinospica</taxon>
    </lineage>
</organism>
<dbReference type="Proteomes" id="UP000675781">
    <property type="component" value="Unassembled WGS sequence"/>
</dbReference>
<dbReference type="PROSITE" id="PS50977">
    <property type="entry name" value="HTH_TETR_2"/>
    <property type="match status" value="1"/>
</dbReference>
<name>A0A941IT20_9ACTN</name>
<evidence type="ECO:0000256" key="2">
    <source>
        <dbReference type="ARBA" id="ARBA00023015"/>
    </source>
</evidence>
<protein>
    <submittedName>
        <fullName evidence="7">TetR family transcriptional regulator</fullName>
    </submittedName>
</protein>
<dbReference type="InterPro" id="IPR023772">
    <property type="entry name" value="DNA-bd_HTH_TetR-type_CS"/>
</dbReference>
<dbReference type="InterPro" id="IPR001647">
    <property type="entry name" value="HTH_TetR"/>
</dbReference>
<dbReference type="SUPFAM" id="SSF46689">
    <property type="entry name" value="Homeodomain-like"/>
    <property type="match status" value="1"/>
</dbReference>
<dbReference type="PANTHER" id="PTHR30055">
    <property type="entry name" value="HTH-TYPE TRANSCRIPTIONAL REGULATOR RUTR"/>
    <property type="match status" value="1"/>
</dbReference>
<dbReference type="AlphaFoldDB" id="A0A941IT20"/>
<dbReference type="EMBL" id="JAGSOG010000098">
    <property type="protein sequence ID" value="MBR7835513.1"/>
    <property type="molecule type" value="Genomic_DNA"/>
</dbReference>
<dbReference type="InterPro" id="IPR036271">
    <property type="entry name" value="Tet_transcr_reg_TetR-rel_C_sf"/>
</dbReference>
<evidence type="ECO:0000256" key="3">
    <source>
        <dbReference type="ARBA" id="ARBA00023125"/>
    </source>
</evidence>
<evidence type="ECO:0000256" key="5">
    <source>
        <dbReference type="PROSITE-ProRule" id="PRU00335"/>
    </source>
</evidence>
<dbReference type="GO" id="GO:0000976">
    <property type="term" value="F:transcription cis-regulatory region binding"/>
    <property type="evidence" value="ECO:0007669"/>
    <property type="project" value="TreeGrafter"/>
</dbReference>
<dbReference type="GO" id="GO:0046677">
    <property type="term" value="P:response to antibiotic"/>
    <property type="evidence" value="ECO:0007669"/>
    <property type="project" value="InterPro"/>
</dbReference>
<comment type="caution">
    <text evidence="7">The sequence shown here is derived from an EMBL/GenBank/DDBJ whole genome shotgun (WGS) entry which is preliminary data.</text>
</comment>
<dbReference type="InterPro" id="IPR004111">
    <property type="entry name" value="Repressor_TetR_C"/>
</dbReference>
<dbReference type="Gene3D" id="1.10.357.10">
    <property type="entry name" value="Tetracycline Repressor, domain 2"/>
    <property type="match status" value="1"/>
</dbReference>
<proteinExistence type="predicted"/>
<accession>A0A941IT20</accession>
<feature type="DNA-binding region" description="H-T-H motif" evidence="5">
    <location>
        <begin position="31"/>
        <end position="50"/>
    </location>
</feature>
<dbReference type="Pfam" id="PF02909">
    <property type="entry name" value="TetR_C_1"/>
    <property type="match status" value="1"/>
</dbReference>
<dbReference type="InterPro" id="IPR050109">
    <property type="entry name" value="HTH-type_TetR-like_transc_reg"/>
</dbReference>
<dbReference type="PRINTS" id="PR00400">
    <property type="entry name" value="TETREPRESSOR"/>
</dbReference>
<keyword evidence="4" id="KW-0804">Transcription</keyword>
<dbReference type="Pfam" id="PF00440">
    <property type="entry name" value="TetR_N"/>
    <property type="match status" value="1"/>
</dbReference>
<keyword evidence="2" id="KW-0805">Transcription regulation</keyword>
<sequence length="208" mass="22294">MARPRSPLLSRDKIVEAALGLIDEEGLGALSTRRLAARLGVSGPSLYNHFATMDDLLDAVADQVIAKVDLSALRARPWAQALREWARSYREVLAEHPNLVPVIVHGPGRRPAALRLADEVYGALVNAGWPPREATEIGALMRFLVAGAAMSSFAGGFSPDPATYGTDYPHLGRAHLLQARSRDIDQGAFELGLETVLAGLAARLDQGV</sequence>
<evidence type="ECO:0000256" key="1">
    <source>
        <dbReference type="ARBA" id="ARBA00022491"/>
    </source>
</evidence>
<evidence type="ECO:0000313" key="7">
    <source>
        <dbReference type="EMBL" id="MBR7835513.1"/>
    </source>
</evidence>
<dbReference type="GO" id="GO:0045892">
    <property type="term" value="P:negative regulation of DNA-templated transcription"/>
    <property type="evidence" value="ECO:0007669"/>
    <property type="project" value="InterPro"/>
</dbReference>
<keyword evidence="8" id="KW-1185">Reference proteome</keyword>
<keyword evidence="3 5" id="KW-0238">DNA-binding</keyword>
<dbReference type="GO" id="GO:0003700">
    <property type="term" value="F:DNA-binding transcription factor activity"/>
    <property type="evidence" value="ECO:0007669"/>
    <property type="project" value="TreeGrafter"/>
</dbReference>
<dbReference type="PANTHER" id="PTHR30055:SF151">
    <property type="entry name" value="TRANSCRIPTIONAL REGULATORY PROTEIN"/>
    <property type="match status" value="1"/>
</dbReference>
<evidence type="ECO:0000259" key="6">
    <source>
        <dbReference type="PROSITE" id="PS50977"/>
    </source>
</evidence>
<keyword evidence="1" id="KW-0678">Repressor</keyword>
<dbReference type="RefSeq" id="WP_212530007.1">
    <property type="nucleotide sequence ID" value="NZ_JAGSOG010000098.1"/>
</dbReference>
<dbReference type="PRINTS" id="PR00455">
    <property type="entry name" value="HTHTETR"/>
</dbReference>
<evidence type="ECO:0000256" key="4">
    <source>
        <dbReference type="ARBA" id="ARBA00023163"/>
    </source>
</evidence>
<feature type="domain" description="HTH tetR-type" evidence="6">
    <location>
        <begin position="8"/>
        <end position="68"/>
    </location>
</feature>
<dbReference type="InterPro" id="IPR009057">
    <property type="entry name" value="Homeodomain-like_sf"/>
</dbReference>
<dbReference type="PROSITE" id="PS01081">
    <property type="entry name" value="HTH_TETR_1"/>
    <property type="match status" value="1"/>
</dbReference>
<reference evidence="7" key="1">
    <citation type="submission" date="2021-04" db="EMBL/GenBank/DDBJ databases">
        <title>Genome based classification of Actinospica acidithermotolerans sp. nov., an actinobacterium isolated from an Indonesian hot spring.</title>
        <authorList>
            <person name="Kusuma A.B."/>
            <person name="Putra K.E."/>
            <person name="Nafisah S."/>
            <person name="Loh J."/>
            <person name="Nouioui I."/>
            <person name="Goodfellow M."/>
        </authorList>
    </citation>
    <scope>NUCLEOTIDE SEQUENCE</scope>
    <source>
        <strain evidence="7">CSCA 57</strain>
    </source>
</reference>
<gene>
    <name evidence="7" type="ORF">KDL01_19715</name>
</gene>